<accession>A0A512ME49</accession>
<dbReference type="AlphaFoldDB" id="A0A512ME49"/>
<evidence type="ECO:0000313" key="3">
    <source>
        <dbReference type="EMBL" id="GEP44996.1"/>
    </source>
</evidence>
<evidence type="ECO:0000313" key="4">
    <source>
        <dbReference type="Proteomes" id="UP000321577"/>
    </source>
</evidence>
<protein>
    <submittedName>
        <fullName evidence="3">SAM-dependent methyltransferase</fullName>
    </submittedName>
</protein>
<keyword evidence="2 3" id="KW-0808">Transferase</keyword>
<sequence>MSPVTPISQILFEKLGLTPRLSFAAVMELALYHAEHGYYGPGPRRIGRGGDFYTAVSVGPLYGRLLADLARQTWADLGQPESFCVIEQAAHDGQLAEDILTAADFDYVIVEPNPRYEAVQRERLAAFGTRVTWVASLADLPARPALFVCNELPDAMPVHLVQWDGTQWRELFVVSQTVPGSQFPVLGWEAGDASEELRDELARLPDDLPEGYTTEINLAALQWMRELAAAPFHGRIYIADYGLDDEELYSIERTKGTLRRYYQHQTDDKVLENLGECDLTTHVNFTRLVETAEEAGLKLRSYEHQGRYLGKMGLAWLATLEGKRPDAGTQALLRQFHSLTHPAMMGRSFRVVEMGKGTV</sequence>
<dbReference type="InterPro" id="IPR003788">
    <property type="entry name" value="NDUFAF7"/>
</dbReference>
<dbReference type="Proteomes" id="UP000321577">
    <property type="component" value="Unassembled WGS sequence"/>
</dbReference>
<comment type="caution">
    <text evidence="3">The sequence shown here is derived from an EMBL/GenBank/DDBJ whole genome shotgun (WGS) entry which is preliminary data.</text>
</comment>
<gene>
    <name evidence="3" type="ORF">BGE01nite_42870</name>
</gene>
<evidence type="ECO:0000256" key="1">
    <source>
        <dbReference type="ARBA" id="ARBA00022603"/>
    </source>
</evidence>
<dbReference type="SUPFAM" id="SSF53335">
    <property type="entry name" value="S-adenosyl-L-methionine-dependent methyltransferases"/>
    <property type="match status" value="1"/>
</dbReference>
<name>A0A512ME49_9BACT</name>
<dbReference type="Gene3D" id="3.40.50.12710">
    <property type="match status" value="1"/>
</dbReference>
<evidence type="ECO:0000256" key="2">
    <source>
        <dbReference type="ARBA" id="ARBA00022679"/>
    </source>
</evidence>
<keyword evidence="4" id="KW-1185">Reference proteome</keyword>
<organism evidence="3 4">
    <name type="scientific">Brevifollis gellanilyticus</name>
    <dbReference type="NCBI Taxonomy" id="748831"/>
    <lineage>
        <taxon>Bacteria</taxon>
        <taxon>Pseudomonadati</taxon>
        <taxon>Verrucomicrobiota</taxon>
        <taxon>Verrucomicrobiia</taxon>
        <taxon>Verrucomicrobiales</taxon>
        <taxon>Verrucomicrobiaceae</taxon>
    </lineage>
</organism>
<keyword evidence="1 3" id="KW-0489">Methyltransferase</keyword>
<dbReference type="EMBL" id="BKAG01000040">
    <property type="protein sequence ID" value="GEP44996.1"/>
    <property type="molecule type" value="Genomic_DNA"/>
</dbReference>
<dbReference type="InterPro" id="IPR038375">
    <property type="entry name" value="NDUFAF7_sf"/>
</dbReference>
<dbReference type="GO" id="GO:0032259">
    <property type="term" value="P:methylation"/>
    <property type="evidence" value="ECO:0007669"/>
    <property type="project" value="UniProtKB-KW"/>
</dbReference>
<dbReference type="GO" id="GO:0035243">
    <property type="term" value="F:protein-arginine omega-N symmetric methyltransferase activity"/>
    <property type="evidence" value="ECO:0007669"/>
    <property type="project" value="TreeGrafter"/>
</dbReference>
<proteinExistence type="predicted"/>
<dbReference type="Pfam" id="PF02636">
    <property type="entry name" value="Methyltransf_28"/>
    <property type="match status" value="1"/>
</dbReference>
<dbReference type="InterPro" id="IPR029063">
    <property type="entry name" value="SAM-dependent_MTases_sf"/>
</dbReference>
<dbReference type="PANTHER" id="PTHR12049:SF7">
    <property type="entry name" value="PROTEIN ARGININE METHYLTRANSFERASE NDUFAF7, MITOCHONDRIAL"/>
    <property type="match status" value="1"/>
</dbReference>
<dbReference type="PANTHER" id="PTHR12049">
    <property type="entry name" value="PROTEIN ARGININE METHYLTRANSFERASE NDUFAF7, MITOCHONDRIAL"/>
    <property type="match status" value="1"/>
</dbReference>
<reference evidence="3 4" key="1">
    <citation type="submission" date="2019-07" db="EMBL/GenBank/DDBJ databases">
        <title>Whole genome shotgun sequence of Brevifollis gellanilyticus NBRC 108608.</title>
        <authorList>
            <person name="Hosoyama A."/>
            <person name="Uohara A."/>
            <person name="Ohji S."/>
            <person name="Ichikawa N."/>
        </authorList>
    </citation>
    <scope>NUCLEOTIDE SEQUENCE [LARGE SCALE GENOMIC DNA]</scope>
    <source>
        <strain evidence="3 4">NBRC 108608</strain>
    </source>
</reference>